<evidence type="ECO:0000313" key="7">
    <source>
        <dbReference type="EMBL" id="PWE53370.1"/>
    </source>
</evidence>
<dbReference type="AlphaFoldDB" id="A0A2U2DJ94"/>
<comment type="subcellular location">
    <subcellularLocation>
        <location evidence="1">Cell membrane</location>
        <topology evidence="1">Multi-pass membrane protein</topology>
    </subcellularLocation>
</comment>
<evidence type="ECO:0000256" key="6">
    <source>
        <dbReference type="SAM" id="Phobius"/>
    </source>
</evidence>
<feature type="transmembrane region" description="Helical" evidence="6">
    <location>
        <begin position="127"/>
        <end position="145"/>
    </location>
</feature>
<feature type="transmembrane region" description="Helical" evidence="6">
    <location>
        <begin position="214"/>
        <end position="234"/>
    </location>
</feature>
<keyword evidence="8" id="KW-1185">Reference proteome</keyword>
<keyword evidence="3 6" id="KW-0812">Transmembrane</keyword>
<dbReference type="PANTHER" id="PTHR32196">
    <property type="entry name" value="ABC TRANSPORTER PERMEASE PROTEIN YPHD-RELATED-RELATED"/>
    <property type="match status" value="1"/>
</dbReference>
<protein>
    <submittedName>
        <fullName evidence="7">ABC transporter permease</fullName>
    </submittedName>
</protein>
<accession>A0A2U2DJ94</accession>
<feature type="transmembrane region" description="Helical" evidence="6">
    <location>
        <begin position="271"/>
        <end position="290"/>
    </location>
</feature>
<evidence type="ECO:0000256" key="1">
    <source>
        <dbReference type="ARBA" id="ARBA00004651"/>
    </source>
</evidence>
<dbReference type="Pfam" id="PF02653">
    <property type="entry name" value="BPD_transp_2"/>
    <property type="match status" value="1"/>
</dbReference>
<dbReference type="GO" id="GO:0022857">
    <property type="term" value="F:transmembrane transporter activity"/>
    <property type="evidence" value="ECO:0007669"/>
    <property type="project" value="InterPro"/>
</dbReference>
<keyword evidence="5 6" id="KW-0472">Membrane</keyword>
<keyword evidence="4 6" id="KW-1133">Transmembrane helix</keyword>
<feature type="transmembrane region" description="Helical" evidence="6">
    <location>
        <begin position="165"/>
        <end position="183"/>
    </location>
</feature>
<feature type="transmembrane region" description="Helical" evidence="6">
    <location>
        <begin position="42"/>
        <end position="63"/>
    </location>
</feature>
<dbReference type="OrthoDB" id="8047877at2"/>
<feature type="transmembrane region" description="Helical" evidence="6">
    <location>
        <begin position="70"/>
        <end position="89"/>
    </location>
</feature>
<organism evidence="7 8">
    <name type="scientific">Metarhizobium album</name>
    <dbReference type="NCBI Taxonomy" id="2182425"/>
    <lineage>
        <taxon>Bacteria</taxon>
        <taxon>Pseudomonadati</taxon>
        <taxon>Pseudomonadota</taxon>
        <taxon>Alphaproteobacteria</taxon>
        <taxon>Hyphomicrobiales</taxon>
        <taxon>Rhizobiaceae</taxon>
        <taxon>Metarhizobium</taxon>
    </lineage>
</organism>
<evidence type="ECO:0000256" key="3">
    <source>
        <dbReference type="ARBA" id="ARBA00022692"/>
    </source>
</evidence>
<evidence type="ECO:0000313" key="8">
    <source>
        <dbReference type="Proteomes" id="UP000245252"/>
    </source>
</evidence>
<evidence type="ECO:0000256" key="5">
    <source>
        <dbReference type="ARBA" id="ARBA00023136"/>
    </source>
</evidence>
<feature type="transmembrane region" description="Helical" evidence="6">
    <location>
        <begin position="296"/>
        <end position="315"/>
    </location>
</feature>
<dbReference type="CDD" id="cd06579">
    <property type="entry name" value="TM_PBP1_transp_AraH_like"/>
    <property type="match status" value="1"/>
</dbReference>
<dbReference type="InterPro" id="IPR001851">
    <property type="entry name" value="ABC_transp_permease"/>
</dbReference>
<dbReference type="EMBL" id="QFBC01000016">
    <property type="protein sequence ID" value="PWE53370.1"/>
    <property type="molecule type" value="Genomic_DNA"/>
</dbReference>
<proteinExistence type="predicted"/>
<keyword evidence="2" id="KW-1003">Cell membrane</keyword>
<gene>
    <name evidence="7" type="ORF">DEM27_25785</name>
</gene>
<evidence type="ECO:0000256" key="2">
    <source>
        <dbReference type="ARBA" id="ARBA00022475"/>
    </source>
</evidence>
<name>A0A2U2DJ94_9HYPH</name>
<feature type="transmembrane region" description="Helical" evidence="6">
    <location>
        <begin position="246"/>
        <end position="264"/>
    </location>
</feature>
<sequence length="330" mass="33922">MMTDILKRLPAGTSLAMPLGLVALLLLLSAVFSPQLFTIDGIAGAILVSAPLIVAAMAITPIAMAGRGGVDLSIGPLIGFINVTIVAWLQPHGFGTPVMVFAYAMLAACAWYALLATVITIVRVSPIIVMLAGYMVLAGLDLVILPRPSGSAPEWLGDWGFGTEIFSPVLAILLISGFAWGLLRSTALFDNIELLGADERTAYTAGLATDRVRLAAYVVGGLLAAMAAICQTAVIGSGDPTQGNRITLQAITALVLGGTALSGGRGSATGSALGAIAMFLISNLLSSFNFGAMSGFITQAVYGLVLVLTLLATLIRFRSKPVKGASDGRS</sequence>
<reference evidence="7 8" key="1">
    <citation type="submission" date="2018-05" db="EMBL/GenBank/DDBJ databases">
        <title>The draft genome of strain NS-104.</title>
        <authorList>
            <person name="Hang P."/>
            <person name="Jiang J."/>
        </authorList>
    </citation>
    <scope>NUCLEOTIDE SEQUENCE [LARGE SCALE GENOMIC DNA]</scope>
    <source>
        <strain evidence="7 8">NS-104</strain>
    </source>
</reference>
<feature type="transmembrane region" description="Helical" evidence="6">
    <location>
        <begin position="101"/>
        <end position="122"/>
    </location>
</feature>
<evidence type="ECO:0000256" key="4">
    <source>
        <dbReference type="ARBA" id="ARBA00022989"/>
    </source>
</evidence>
<dbReference type="GO" id="GO:0005886">
    <property type="term" value="C:plasma membrane"/>
    <property type="evidence" value="ECO:0007669"/>
    <property type="project" value="UniProtKB-SubCell"/>
</dbReference>
<dbReference type="Proteomes" id="UP000245252">
    <property type="component" value="Unassembled WGS sequence"/>
</dbReference>
<dbReference type="RefSeq" id="WP_109461119.1">
    <property type="nucleotide sequence ID" value="NZ_QFBC01000016.1"/>
</dbReference>
<comment type="caution">
    <text evidence="7">The sequence shown here is derived from an EMBL/GenBank/DDBJ whole genome shotgun (WGS) entry which is preliminary data.</text>
</comment>